<keyword evidence="12" id="KW-0902">Two-component regulatory system</keyword>
<feature type="transmembrane region" description="Helical" evidence="16">
    <location>
        <begin position="138"/>
        <end position="159"/>
    </location>
</feature>
<reference evidence="18 20" key="1">
    <citation type="journal article" date="2015" name="Genome Announc.">
        <title>Complete Genome Sequence of Corynebacterium kutscheri DSM 20755, a Corynebacterial Type Strain with Remarkably Low G+C Content of Chromosomal DNA.</title>
        <authorList>
            <person name="Ruckert C."/>
            <person name="Albersmeier A."/>
            <person name="Winkler A."/>
            <person name="Tauch A."/>
        </authorList>
    </citation>
    <scope>NUCLEOTIDE SEQUENCE [LARGE SCALE GENOMIC DNA]</scope>
    <source>
        <strain evidence="18 20">DSM 20755</strain>
    </source>
</reference>
<dbReference type="Gene3D" id="1.20.5.1930">
    <property type="match status" value="1"/>
</dbReference>
<dbReference type="PRINTS" id="PR00344">
    <property type="entry name" value="BCTRLSENSOR"/>
</dbReference>
<evidence type="ECO:0000256" key="9">
    <source>
        <dbReference type="ARBA" id="ARBA00022723"/>
    </source>
</evidence>
<dbReference type="PIRSF" id="PIRSF037434">
    <property type="entry name" value="STHK_ChrS"/>
    <property type="match status" value="1"/>
</dbReference>
<keyword evidence="9" id="KW-0479">Metal-binding</keyword>
<keyword evidence="20" id="KW-1185">Reference proteome</keyword>
<keyword evidence="16" id="KW-1133">Transmembrane helix</keyword>
<dbReference type="Proteomes" id="UP000033457">
    <property type="component" value="Chromosome"/>
</dbReference>
<dbReference type="InterPro" id="IPR036890">
    <property type="entry name" value="HATPase_C_sf"/>
</dbReference>
<evidence type="ECO:0000256" key="6">
    <source>
        <dbReference type="ARBA" id="ARBA00022485"/>
    </source>
</evidence>
<evidence type="ECO:0000256" key="2">
    <source>
        <dbReference type="ARBA" id="ARBA00001966"/>
    </source>
</evidence>
<dbReference type="InterPro" id="IPR005467">
    <property type="entry name" value="His_kinase_dom"/>
</dbReference>
<comment type="catalytic activity">
    <reaction evidence="1">
        <text>ATP + protein L-histidine = ADP + protein N-phospho-L-histidine.</text>
        <dbReference type="EC" id="2.7.13.3"/>
    </reaction>
</comment>
<dbReference type="SMART" id="SM00387">
    <property type="entry name" value="HATPase_c"/>
    <property type="match status" value="1"/>
</dbReference>
<sequence length="423" mass="44948">MRAGDVDTYDSQPGAASFRIAMNLLTAVLLIVTLGTIVGFPRATAVMAVCVAAAFGALYAASVVRSSDSLWMRVCLLIALTVVWSLMLPIMPVSVYLVFPLFFLYLRVLPDYRGMIAVCGATAIAIFANWNHLTIGAVMGPVVSALVSIGIHLAFLALWKGARQREALITELLETRNQLAETERAAGIAAERQRIAHEIHDTVAQGLSSIQMLLRVAETDIAALDAEESAKNVPISRIELARRTAADNLSEARAMIAALQPAALAKTNLEGALERVATHMVGPDFSIEVDGEEHQLPMRTEAALLRIAQGAMGNVAKHANATLCHVTLSYSDNEVRLDVVDNGQGFDPNTIKDRPAGLGHIGISAMRQRAEEQGGTLEVESTPGGGTAVSVALPISSADVVETPVVDTPPLLDSSSKQGDTKL</sequence>
<feature type="transmembrane region" description="Helical" evidence="16">
    <location>
        <begin position="20"/>
        <end position="38"/>
    </location>
</feature>
<proteinExistence type="predicted"/>
<evidence type="ECO:0000256" key="5">
    <source>
        <dbReference type="ARBA" id="ARBA00017322"/>
    </source>
</evidence>
<keyword evidence="13" id="KW-0411">Iron-sulfur</keyword>
<dbReference type="STRING" id="35755.UL82_10160"/>
<name>A0A0F6TE55_9CORY</name>
<dbReference type="EMBL" id="CP011312">
    <property type="protein sequence ID" value="AKE42169.1"/>
    <property type="molecule type" value="Genomic_DNA"/>
</dbReference>
<dbReference type="AlphaFoldDB" id="A0A0F6TE55"/>
<feature type="transmembrane region" description="Helical" evidence="16">
    <location>
        <begin position="45"/>
        <end position="64"/>
    </location>
</feature>
<keyword evidence="11" id="KW-0408">Iron</keyword>
<dbReference type="Pfam" id="PF07730">
    <property type="entry name" value="HisKA_3"/>
    <property type="match status" value="1"/>
</dbReference>
<evidence type="ECO:0000313" key="18">
    <source>
        <dbReference type="EMBL" id="AKE42169.1"/>
    </source>
</evidence>
<evidence type="ECO:0000256" key="12">
    <source>
        <dbReference type="ARBA" id="ARBA00023012"/>
    </source>
</evidence>
<comment type="subcellular location">
    <subcellularLocation>
        <location evidence="3">Cytoplasm</location>
    </subcellularLocation>
</comment>
<reference evidence="19 21" key="2">
    <citation type="submission" date="2018-12" db="EMBL/GenBank/DDBJ databases">
        <authorList>
            <consortium name="Pathogen Informatics"/>
        </authorList>
    </citation>
    <scope>NUCLEOTIDE SEQUENCE [LARGE SCALE GENOMIC DNA]</scope>
    <source>
        <strain evidence="19 21">NCTC949</strain>
    </source>
</reference>
<evidence type="ECO:0000256" key="4">
    <source>
        <dbReference type="ARBA" id="ARBA00012438"/>
    </source>
</evidence>
<gene>
    <name evidence="18" type="primary">tcsS</name>
    <name evidence="19" type="ORF">NCTC949_00818</name>
    <name evidence="18" type="ORF">UL82_10160</name>
</gene>
<keyword evidence="10 18" id="KW-0418">Kinase</keyword>
<feature type="transmembrane region" description="Helical" evidence="16">
    <location>
        <begin position="115"/>
        <end position="132"/>
    </location>
</feature>
<dbReference type="HOGENOM" id="CLU_000445_20_15_11"/>
<dbReference type="InterPro" id="IPR011712">
    <property type="entry name" value="Sig_transdc_His_kin_sub3_dim/P"/>
</dbReference>
<accession>A0A0F6TE55</accession>
<evidence type="ECO:0000256" key="3">
    <source>
        <dbReference type="ARBA" id="ARBA00004496"/>
    </source>
</evidence>
<dbReference type="SUPFAM" id="SSF55874">
    <property type="entry name" value="ATPase domain of HSP90 chaperone/DNA topoisomerase II/histidine kinase"/>
    <property type="match status" value="1"/>
</dbReference>
<evidence type="ECO:0000256" key="10">
    <source>
        <dbReference type="ARBA" id="ARBA00022777"/>
    </source>
</evidence>
<dbReference type="KEGG" id="cku:UL82_10160"/>
<keyword evidence="7" id="KW-0963">Cytoplasm</keyword>
<dbReference type="Pfam" id="PF02518">
    <property type="entry name" value="HATPase_c"/>
    <property type="match status" value="1"/>
</dbReference>
<evidence type="ECO:0000256" key="8">
    <source>
        <dbReference type="ARBA" id="ARBA00022679"/>
    </source>
</evidence>
<organism evidence="18 20">
    <name type="scientific">Corynebacterium kutscheri</name>
    <dbReference type="NCBI Taxonomy" id="35755"/>
    <lineage>
        <taxon>Bacteria</taxon>
        <taxon>Bacillati</taxon>
        <taxon>Actinomycetota</taxon>
        <taxon>Actinomycetes</taxon>
        <taxon>Mycobacteriales</taxon>
        <taxon>Corynebacteriaceae</taxon>
        <taxon>Corynebacterium</taxon>
    </lineage>
</organism>
<dbReference type="InterPro" id="IPR050482">
    <property type="entry name" value="Sensor_HK_TwoCompSys"/>
</dbReference>
<dbReference type="InterPro" id="IPR003594">
    <property type="entry name" value="HATPase_dom"/>
</dbReference>
<dbReference type="EC" id="2.7.13.3" evidence="4"/>
<dbReference type="InterPro" id="IPR004358">
    <property type="entry name" value="Sig_transdc_His_kin-like_C"/>
</dbReference>
<evidence type="ECO:0000259" key="17">
    <source>
        <dbReference type="PROSITE" id="PS50109"/>
    </source>
</evidence>
<dbReference type="GO" id="GO:0016020">
    <property type="term" value="C:membrane"/>
    <property type="evidence" value="ECO:0007669"/>
    <property type="project" value="InterPro"/>
</dbReference>
<dbReference type="Proteomes" id="UP000271380">
    <property type="component" value="Chromosome"/>
</dbReference>
<feature type="domain" description="Histidine kinase" evidence="17">
    <location>
        <begin position="194"/>
        <end position="397"/>
    </location>
</feature>
<evidence type="ECO:0000256" key="14">
    <source>
        <dbReference type="ARBA" id="ARBA00024827"/>
    </source>
</evidence>
<evidence type="ECO:0000313" key="19">
    <source>
        <dbReference type="EMBL" id="VEH05838.1"/>
    </source>
</evidence>
<protein>
    <recommendedName>
        <fullName evidence="5">Oxygen sensor histidine kinase NreB</fullName>
        <ecNumber evidence="4">2.7.13.3</ecNumber>
    </recommendedName>
    <alternativeName>
        <fullName evidence="15">Nitrogen regulation protein B</fullName>
    </alternativeName>
</protein>
<evidence type="ECO:0000256" key="7">
    <source>
        <dbReference type="ARBA" id="ARBA00022490"/>
    </source>
</evidence>
<evidence type="ECO:0000256" key="1">
    <source>
        <dbReference type="ARBA" id="ARBA00000085"/>
    </source>
</evidence>
<evidence type="ECO:0000313" key="20">
    <source>
        <dbReference type="Proteomes" id="UP000033457"/>
    </source>
</evidence>
<evidence type="ECO:0000256" key="11">
    <source>
        <dbReference type="ARBA" id="ARBA00023004"/>
    </source>
</evidence>
<comment type="function">
    <text evidence="14">Member of the two-component regulatory system NreB/NreC involved in the control of dissimilatory nitrate/nitrite reduction in response to oxygen. NreB functions as a direct oxygen sensor histidine kinase which is autophosphorylated, in the absence of oxygen, probably at the conserved histidine residue, and transfers its phosphate group probably to a conserved aspartate residue of NreC. NreB/NreC activates the expression of the nitrate (narGHJI) and nitrite (nir) reductase operons, as well as the putative nitrate transporter gene narT.</text>
</comment>
<keyword evidence="8 19" id="KW-0808">Transferase</keyword>
<dbReference type="GO" id="GO:0046983">
    <property type="term" value="F:protein dimerization activity"/>
    <property type="evidence" value="ECO:0007669"/>
    <property type="project" value="InterPro"/>
</dbReference>
<evidence type="ECO:0000256" key="16">
    <source>
        <dbReference type="SAM" id="Phobius"/>
    </source>
</evidence>
<evidence type="ECO:0000256" key="13">
    <source>
        <dbReference type="ARBA" id="ARBA00023014"/>
    </source>
</evidence>
<dbReference type="Gene3D" id="3.30.565.10">
    <property type="entry name" value="Histidine kinase-like ATPase, C-terminal domain"/>
    <property type="match status" value="1"/>
</dbReference>
<dbReference type="EMBL" id="LR134377">
    <property type="protein sequence ID" value="VEH05838.1"/>
    <property type="molecule type" value="Genomic_DNA"/>
</dbReference>
<dbReference type="PANTHER" id="PTHR24421:SF62">
    <property type="entry name" value="SENSORY TRANSDUCTION HISTIDINE KINASE"/>
    <property type="match status" value="1"/>
</dbReference>
<comment type="cofactor">
    <cofactor evidence="2">
        <name>[4Fe-4S] cluster</name>
        <dbReference type="ChEBI" id="CHEBI:49883"/>
    </cofactor>
</comment>
<keyword evidence="16" id="KW-0812">Transmembrane</keyword>
<dbReference type="CDD" id="cd16917">
    <property type="entry name" value="HATPase_UhpB-NarQ-NarX-like"/>
    <property type="match status" value="1"/>
</dbReference>
<dbReference type="GO" id="GO:0046872">
    <property type="term" value="F:metal ion binding"/>
    <property type="evidence" value="ECO:0007669"/>
    <property type="project" value="UniProtKB-KW"/>
</dbReference>
<dbReference type="GO" id="GO:0051539">
    <property type="term" value="F:4 iron, 4 sulfur cluster binding"/>
    <property type="evidence" value="ECO:0007669"/>
    <property type="project" value="UniProtKB-KW"/>
</dbReference>
<evidence type="ECO:0000256" key="15">
    <source>
        <dbReference type="ARBA" id="ARBA00030800"/>
    </source>
</evidence>
<dbReference type="GO" id="GO:0000155">
    <property type="term" value="F:phosphorelay sensor kinase activity"/>
    <property type="evidence" value="ECO:0007669"/>
    <property type="project" value="InterPro"/>
</dbReference>
<feature type="transmembrane region" description="Helical" evidence="16">
    <location>
        <begin position="70"/>
        <end position="103"/>
    </location>
</feature>
<dbReference type="InterPro" id="IPR017205">
    <property type="entry name" value="Sig_transdc_His_kinase_ChrS"/>
</dbReference>
<dbReference type="PANTHER" id="PTHR24421">
    <property type="entry name" value="NITRATE/NITRITE SENSOR PROTEIN NARX-RELATED"/>
    <property type="match status" value="1"/>
</dbReference>
<dbReference type="GO" id="GO:0005737">
    <property type="term" value="C:cytoplasm"/>
    <property type="evidence" value="ECO:0007669"/>
    <property type="project" value="UniProtKB-SubCell"/>
</dbReference>
<dbReference type="PROSITE" id="PS50109">
    <property type="entry name" value="HIS_KIN"/>
    <property type="match status" value="1"/>
</dbReference>
<keyword evidence="6" id="KW-0004">4Fe-4S</keyword>
<evidence type="ECO:0000313" key="21">
    <source>
        <dbReference type="Proteomes" id="UP000271380"/>
    </source>
</evidence>
<keyword evidence="16" id="KW-0472">Membrane</keyword>